<evidence type="ECO:0000256" key="1">
    <source>
        <dbReference type="SAM" id="MobiDB-lite"/>
    </source>
</evidence>
<dbReference type="Proteomes" id="UP001283341">
    <property type="component" value="Unassembled WGS sequence"/>
</dbReference>
<evidence type="ECO:0000313" key="3">
    <source>
        <dbReference type="EMBL" id="KAK3323084.1"/>
    </source>
</evidence>
<dbReference type="PANTHER" id="PTHR38795:SF1">
    <property type="entry name" value="DUF6604 DOMAIN-CONTAINING PROTEIN"/>
    <property type="match status" value="1"/>
</dbReference>
<dbReference type="PANTHER" id="PTHR38795">
    <property type="entry name" value="DUF6604 DOMAIN-CONTAINING PROTEIN"/>
    <property type="match status" value="1"/>
</dbReference>
<feature type="compositionally biased region" description="Basic and acidic residues" evidence="1">
    <location>
        <begin position="66"/>
        <end position="83"/>
    </location>
</feature>
<feature type="region of interest" description="Disordered" evidence="1">
    <location>
        <begin position="228"/>
        <end position="248"/>
    </location>
</feature>
<organism evidence="3 4">
    <name type="scientific">Apodospora peruviana</name>
    <dbReference type="NCBI Taxonomy" id="516989"/>
    <lineage>
        <taxon>Eukaryota</taxon>
        <taxon>Fungi</taxon>
        <taxon>Dikarya</taxon>
        <taxon>Ascomycota</taxon>
        <taxon>Pezizomycotina</taxon>
        <taxon>Sordariomycetes</taxon>
        <taxon>Sordariomycetidae</taxon>
        <taxon>Sordariales</taxon>
        <taxon>Lasiosphaeriaceae</taxon>
        <taxon>Apodospora</taxon>
    </lineage>
</organism>
<gene>
    <name evidence="3" type="ORF">B0H66DRAFT_590683</name>
</gene>
<name>A0AAE0IDM2_9PEZI</name>
<evidence type="ECO:0000259" key="2">
    <source>
        <dbReference type="Pfam" id="PF20253"/>
    </source>
</evidence>
<sequence length="925" mass="104192">MRKNLVDILPDEMEEPPTVRTVSAQRNTSRLRYTSRARESSQARELSRARETSRLRALSRGASRGGRAESRDGHRARTPDRRVPTALEVRTNEIIAGQYKRYKRGTQKILDWLVDTANLRYDLRSIIQALNDAADEVSGRTEIVITTPEIIKLAEAIVSSTPPVDVPSHILFDLRDVITYRKECSNWYRFAKNDEFDGMDGGHRFFTRVLEDVCKMLSDAAAKRTTELSSHSDLRTTAATGNQLGIPSEEATHRKNSFSCLELEEPASGLPSPPSPKAPQTPSQTMRARLKKEDEDAGMFATWCFLRDLNDVRQFVLNTWKDFCTGKVSFVTASMVAETAFGLLSCADAEFHGAHGLSTNFEDMARYLGFDVQINDNVGPMLVPKSERGLDPSSSSSVLCPDGFAVAGFGAMQLYVYRTKRYRPLVRKDDHLRYQKLSECIETSKNFTEIFRHYSPKPTAQGLLDLFEKGAQQICDTITFWPGGTHDIFPGQFLLGIWRCQSTPPRVIIPMWLCYATQIYLDIYQLLGPDNVPCGVDFLRDTCNNLTKALQGTPFDLTINLCPNCLEDDEIKMTTAYGNQYWELTKSQLQARCLLGCSTSMLEKCHPLLAGSALDRAKDKFHTSGCAIANTNMAIFFMAYLYRSLRVLGLLQAEWHDVDFAIARQSLPGKPWTPKFKGPCSVKTIYDKVARNVGVQIVRGRYMVRDTAREPADEAYHLKPASKVAHAIHEFREKTNNAFNPVKTLEYVLHDMTRNMMGSAGEKTQPPDGDTDFSPVQLLSTYKDTFISEEPHRNFDYISLSVDCLRLFGKIRDATASRLKGFAPTDEPMSSECLPSRVLRELLSHTLSLEQRHIPLTEDSLPIVQAANMVREHISERGGNRYLQSAFDQSSGHIPKRLHPSFGKEAVRRAEELAGVRNEDQRKGL</sequence>
<protein>
    <recommendedName>
        <fullName evidence="2">DUF6604 domain-containing protein</fullName>
    </recommendedName>
</protein>
<reference evidence="3" key="1">
    <citation type="journal article" date="2023" name="Mol. Phylogenet. Evol.">
        <title>Genome-scale phylogeny and comparative genomics of the fungal order Sordariales.</title>
        <authorList>
            <person name="Hensen N."/>
            <person name="Bonometti L."/>
            <person name="Westerberg I."/>
            <person name="Brannstrom I.O."/>
            <person name="Guillou S."/>
            <person name="Cros-Aarteil S."/>
            <person name="Calhoun S."/>
            <person name="Haridas S."/>
            <person name="Kuo A."/>
            <person name="Mondo S."/>
            <person name="Pangilinan J."/>
            <person name="Riley R."/>
            <person name="LaButti K."/>
            <person name="Andreopoulos B."/>
            <person name="Lipzen A."/>
            <person name="Chen C."/>
            <person name="Yan M."/>
            <person name="Daum C."/>
            <person name="Ng V."/>
            <person name="Clum A."/>
            <person name="Steindorff A."/>
            <person name="Ohm R.A."/>
            <person name="Martin F."/>
            <person name="Silar P."/>
            <person name="Natvig D.O."/>
            <person name="Lalanne C."/>
            <person name="Gautier V."/>
            <person name="Ament-Velasquez S.L."/>
            <person name="Kruys A."/>
            <person name="Hutchinson M.I."/>
            <person name="Powell A.J."/>
            <person name="Barry K."/>
            <person name="Miller A.N."/>
            <person name="Grigoriev I.V."/>
            <person name="Debuchy R."/>
            <person name="Gladieux P."/>
            <person name="Hiltunen Thoren M."/>
            <person name="Johannesson H."/>
        </authorList>
    </citation>
    <scope>NUCLEOTIDE SEQUENCE</scope>
    <source>
        <strain evidence="3">CBS 118394</strain>
    </source>
</reference>
<reference evidence="3" key="2">
    <citation type="submission" date="2023-06" db="EMBL/GenBank/DDBJ databases">
        <authorList>
            <consortium name="Lawrence Berkeley National Laboratory"/>
            <person name="Haridas S."/>
            <person name="Hensen N."/>
            <person name="Bonometti L."/>
            <person name="Westerberg I."/>
            <person name="Brannstrom I.O."/>
            <person name="Guillou S."/>
            <person name="Cros-Aarteil S."/>
            <person name="Calhoun S."/>
            <person name="Kuo A."/>
            <person name="Mondo S."/>
            <person name="Pangilinan J."/>
            <person name="Riley R."/>
            <person name="Labutti K."/>
            <person name="Andreopoulos B."/>
            <person name="Lipzen A."/>
            <person name="Chen C."/>
            <person name="Yanf M."/>
            <person name="Daum C."/>
            <person name="Ng V."/>
            <person name="Clum A."/>
            <person name="Steindorff A."/>
            <person name="Ohm R."/>
            <person name="Martin F."/>
            <person name="Silar P."/>
            <person name="Natvig D."/>
            <person name="Lalanne C."/>
            <person name="Gautier V."/>
            <person name="Ament-Velasquez S.L."/>
            <person name="Kruys A."/>
            <person name="Hutchinson M.I."/>
            <person name="Powell A.J."/>
            <person name="Barry K."/>
            <person name="Miller A.N."/>
            <person name="Grigoriev I.V."/>
            <person name="Debuchy R."/>
            <person name="Gladieux P."/>
            <person name="Thoren M.H."/>
            <person name="Johannesson H."/>
        </authorList>
    </citation>
    <scope>NUCLEOTIDE SEQUENCE</scope>
    <source>
        <strain evidence="3">CBS 118394</strain>
    </source>
</reference>
<keyword evidence="4" id="KW-1185">Reference proteome</keyword>
<dbReference type="InterPro" id="IPR046539">
    <property type="entry name" value="DUF6604"/>
</dbReference>
<comment type="caution">
    <text evidence="3">The sequence shown here is derived from an EMBL/GenBank/DDBJ whole genome shotgun (WGS) entry which is preliminary data.</text>
</comment>
<feature type="region of interest" description="Disordered" evidence="1">
    <location>
        <begin position="264"/>
        <end position="289"/>
    </location>
</feature>
<dbReference type="AlphaFoldDB" id="A0AAE0IDM2"/>
<evidence type="ECO:0000313" key="4">
    <source>
        <dbReference type="Proteomes" id="UP001283341"/>
    </source>
</evidence>
<feature type="compositionally biased region" description="Basic and acidic residues" evidence="1">
    <location>
        <begin position="36"/>
        <end position="54"/>
    </location>
</feature>
<feature type="domain" description="DUF6604" evidence="2">
    <location>
        <begin position="100"/>
        <end position="351"/>
    </location>
</feature>
<dbReference type="Pfam" id="PF20253">
    <property type="entry name" value="DUF6604"/>
    <property type="match status" value="1"/>
</dbReference>
<dbReference type="EMBL" id="JAUEDM010000003">
    <property type="protein sequence ID" value="KAK3323084.1"/>
    <property type="molecule type" value="Genomic_DNA"/>
</dbReference>
<accession>A0AAE0IDM2</accession>
<feature type="compositionally biased region" description="Polar residues" evidence="1">
    <location>
        <begin position="235"/>
        <end position="245"/>
    </location>
</feature>
<proteinExistence type="predicted"/>
<feature type="region of interest" description="Disordered" evidence="1">
    <location>
        <begin position="1"/>
        <end position="83"/>
    </location>
</feature>
<feature type="compositionally biased region" description="Polar residues" evidence="1">
    <location>
        <begin position="20"/>
        <end position="32"/>
    </location>
</feature>